<gene>
    <name evidence="3" type="ORF">FSO04_39955</name>
</gene>
<protein>
    <submittedName>
        <fullName evidence="3">DUF2628 domain-containing protein</fullName>
    </submittedName>
</protein>
<dbReference type="EMBL" id="VOSW01000130">
    <property type="protein sequence ID" value="KAE8754374.1"/>
    <property type="molecule type" value="Genomic_DNA"/>
</dbReference>
<feature type="domain" description="Zinc-ribbon" evidence="2">
    <location>
        <begin position="16"/>
        <end position="37"/>
    </location>
</feature>
<dbReference type="Pfam" id="PF13240">
    <property type="entry name" value="Zn_Ribbon_1"/>
    <property type="match status" value="1"/>
</dbReference>
<name>A0A6N6W3K5_9BURK</name>
<organism evidence="3 4">
    <name type="scientific">Paraburkholderia madseniana</name>
    <dbReference type="NCBI Taxonomy" id="2599607"/>
    <lineage>
        <taxon>Bacteria</taxon>
        <taxon>Pseudomonadati</taxon>
        <taxon>Pseudomonadota</taxon>
        <taxon>Betaproteobacteria</taxon>
        <taxon>Burkholderiales</taxon>
        <taxon>Burkholderiaceae</taxon>
        <taxon>Paraburkholderia</taxon>
    </lineage>
</organism>
<dbReference type="InterPro" id="IPR024399">
    <property type="entry name" value="DUF2628"/>
</dbReference>
<evidence type="ECO:0000313" key="3">
    <source>
        <dbReference type="EMBL" id="KAE8754374.1"/>
    </source>
</evidence>
<dbReference type="OrthoDB" id="6945649at2"/>
<evidence type="ECO:0000313" key="4">
    <source>
        <dbReference type="Proteomes" id="UP000463700"/>
    </source>
</evidence>
<keyword evidence="1" id="KW-0472">Membrane</keyword>
<reference evidence="3 4" key="1">
    <citation type="journal article" date="2020" name="Int. J. Syst. Evol. Microbiol.">
        <title>Paraburkholderia madseniana sp. nov., a phenolic acid-degrading bacterium isolated from acidic forest soil.</title>
        <authorList>
            <person name="Wilhelm R.C."/>
            <person name="Murphy S.J.L."/>
            <person name="Feriancek N.M."/>
            <person name="Karasz D.C."/>
            <person name="DeRito C.M."/>
            <person name="Newman J.D."/>
            <person name="Buckley D.H."/>
        </authorList>
    </citation>
    <scope>NUCLEOTIDE SEQUENCE [LARGE SCALE GENOMIC DNA]</scope>
    <source>
        <strain evidence="3 4">RP11</strain>
    </source>
</reference>
<dbReference type="InterPro" id="IPR026870">
    <property type="entry name" value="Zinc_ribbon_dom"/>
</dbReference>
<keyword evidence="1" id="KW-1133">Transmembrane helix</keyword>
<comment type="caution">
    <text evidence="3">The sequence shown here is derived from an EMBL/GenBank/DDBJ whole genome shotgun (WGS) entry which is preliminary data.</text>
</comment>
<evidence type="ECO:0000256" key="1">
    <source>
        <dbReference type="SAM" id="Phobius"/>
    </source>
</evidence>
<sequence>MRWRIDTDQGISIMAFCKQCGTQLGDGALFCAGCGNAIAVQTTASLAMAADVSRSGFNSSTTAMADDSRDLSEKWRQRFSAIEKAGGERTRWWGWPEAKQLTAKEKRLITSNLWAFVFGPLYYLYLGMWRKAITLTLVVLVIDVILDMAGDALNFPVDHFLWIVSAVMFRQCANVDYYRKAVLKRREWW</sequence>
<dbReference type="RefSeq" id="WP_154566936.1">
    <property type="nucleotide sequence ID" value="NZ_VOSW01000130.1"/>
</dbReference>
<accession>A0A6N6W3K5</accession>
<dbReference type="Proteomes" id="UP000463700">
    <property type="component" value="Unassembled WGS sequence"/>
</dbReference>
<evidence type="ECO:0000259" key="2">
    <source>
        <dbReference type="Pfam" id="PF13240"/>
    </source>
</evidence>
<dbReference type="AlphaFoldDB" id="A0A6N6W3K5"/>
<proteinExistence type="predicted"/>
<dbReference type="Pfam" id="PF10947">
    <property type="entry name" value="DUF2628"/>
    <property type="match status" value="1"/>
</dbReference>
<feature type="transmembrane region" description="Helical" evidence="1">
    <location>
        <begin position="108"/>
        <end position="125"/>
    </location>
</feature>
<keyword evidence="1" id="KW-0812">Transmembrane</keyword>